<evidence type="ECO:0000256" key="2">
    <source>
        <dbReference type="SAM" id="Phobius"/>
    </source>
</evidence>
<feature type="compositionally biased region" description="Low complexity" evidence="1">
    <location>
        <begin position="516"/>
        <end position="528"/>
    </location>
</feature>
<feature type="region of interest" description="Disordered" evidence="1">
    <location>
        <begin position="474"/>
        <end position="498"/>
    </location>
</feature>
<evidence type="ECO:0000256" key="1">
    <source>
        <dbReference type="SAM" id="MobiDB-lite"/>
    </source>
</evidence>
<accession>A0A6A5YG40</accession>
<organism evidence="3 4">
    <name type="scientific">Lophiotrema nucula</name>
    <dbReference type="NCBI Taxonomy" id="690887"/>
    <lineage>
        <taxon>Eukaryota</taxon>
        <taxon>Fungi</taxon>
        <taxon>Dikarya</taxon>
        <taxon>Ascomycota</taxon>
        <taxon>Pezizomycotina</taxon>
        <taxon>Dothideomycetes</taxon>
        <taxon>Pleosporomycetidae</taxon>
        <taxon>Pleosporales</taxon>
        <taxon>Lophiotremataceae</taxon>
        <taxon>Lophiotrema</taxon>
    </lineage>
</organism>
<evidence type="ECO:0000313" key="3">
    <source>
        <dbReference type="EMBL" id="KAF2105161.1"/>
    </source>
</evidence>
<dbReference type="EMBL" id="ML977415">
    <property type="protein sequence ID" value="KAF2105161.1"/>
    <property type="molecule type" value="Genomic_DNA"/>
</dbReference>
<proteinExistence type="predicted"/>
<name>A0A6A5YG40_9PLEO</name>
<keyword evidence="2" id="KW-1133">Transmembrane helix</keyword>
<feature type="compositionally biased region" description="Basic and acidic residues" evidence="1">
    <location>
        <begin position="530"/>
        <end position="539"/>
    </location>
</feature>
<protein>
    <submittedName>
        <fullName evidence="3">Uncharacterized protein</fullName>
    </submittedName>
</protein>
<gene>
    <name evidence="3" type="ORF">BDV96DRAFT_608476</name>
</gene>
<keyword evidence="2" id="KW-0472">Membrane</keyword>
<dbReference type="AlphaFoldDB" id="A0A6A5YG40"/>
<evidence type="ECO:0000313" key="4">
    <source>
        <dbReference type="Proteomes" id="UP000799770"/>
    </source>
</evidence>
<feature type="region of interest" description="Disordered" evidence="1">
    <location>
        <begin position="511"/>
        <end position="539"/>
    </location>
</feature>
<dbReference type="Proteomes" id="UP000799770">
    <property type="component" value="Unassembled WGS sequence"/>
</dbReference>
<keyword evidence="2" id="KW-0812">Transmembrane</keyword>
<reference evidence="3" key="1">
    <citation type="journal article" date="2020" name="Stud. Mycol.">
        <title>101 Dothideomycetes genomes: a test case for predicting lifestyles and emergence of pathogens.</title>
        <authorList>
            <person name="Haridas S."/>
            <person name="Albert R."/>
            <person name="Binder M."/>
            <person name="Bloem J."/>
            <person name="Labutti K."/>
            <person name="Salamov A."/>
            <person name="Andreopoulos B."/>
            <person name="Baker S."/>
            <person name="Barry K."/>
            <person name="Bills G."/>
            <person name="Bluhm B."/>
            <person name="Cannon C."/>
            <person name="Castanera R."/>
            <person name="Culley D."/>
            <person name="Daum C."/>
            <person name="Ezra D."/>
            <person name="Gonzalez J."/>
            <person name="Henrissat B."/>
            <person name="Kuo A."/>
            <person name="Liang C."/>
            <person name="Lipzen A."/>
            <person name="Lutzoni F."/>
            <person name="Magnuson J."/>
            <person name="Mondo S."/>
            <person name="Nolan M."/>
            <person name="Ohm R."/>
            <person name="Pangilinan J."/>
            <person name="Park H.-J."/>
            <person name="Ramirez L."/>
            <person name="Alfaro M."/>
            <person name="Sun H."/>
            <person name="Tritt A."/>
            <person name="Yoshinaga Y."/>
            <person name="Zwiers L.-H."/>
            <person name="Turgeon B."/>
            <person name="Goodwin S."/>
            <person name="Spatafora J."/>
            <person name="Crous P."/>
            <person name="Grigoriev I."/>
        </authorList>
    </citation>
    <scope>NUCLEOTIDE SEQUENCE</scope>
    <source>
        <strain evidence="3">CBS 627.86</strain>
    </source>
</reference>
<sequence>MADADARHALGSNNEYMIENHRYIAAVREFSHIYARRCYGENGSHTSPDCQIFTRTSIPYTSSMNASCPFDVATCVYPDNNLQLDTGLMDTKTLLGINTDKHNLPFRKITTCGPLKPDHRTTKINETDGDGFPGYHEYWNWGTMIGIGYDYIAEALSFDSLPFAGYSMITPRYYQTSPILEYPNQSSFIPIREFNISNGDVHLLFLEPHSTDFAAPCDDPWFSAHDAYTSPTNATSYFSDNLLNPMGCVEQFGFCNPNSDNDACTALGGILPAAASAKFDLNLTSMQSAIVDIIVDAIYANNVDITQPVALLAEDSQIEGQQMPLPNNQWVLELQDMHNRALTQLQRLVVNYARGPGSPGAQRFIQKPVGEAKELCKMVRARTSGQFSNVNTYGLSITLALGMLIILINMFLVNLVTLFEKWRKVSPLRRETWIADGLLHLHAANIDTADAGPWNKNDESVPVTERLESVFRVSPRDSASLDPPETLTIDTSSQHDDLKNDEPVIEAHDIQSSGNISPASPVSPVAIPEHPCRTELGRV</sequence>
<dbReference type="OrthoDB" id="3540210at2759"/>
<keyword evidence="4" id="KW-1185">Reference proteome</keyword>
<feature type="transmembrane region" description="Helical" evidence="2">
    <location>
        <begin position="393"/>
        <end position="419"/>
    </location>
</feature>